<dbReference type="PANTHER" id="PTHR21716">
    <property type="entry name" value="TRANSMEMBRANE PROTEIN"/>
    <property type="match status" value="1"/>
</dbReference>
<dbReference type="AlphaFoldDB" id="A0A3N6LVJ1"/>
<feature type="transmembrane region" description="Helical" evidence="7">
    <location>
        <begin position="232"/>
        <end position="260"/>
    </location>
</feature>
<comment type="caution">
    <text evidence="8">The sequence shown here is derived from an EMBL/GenBank/DDBJ whole genome shotgun (WGS) entry which is preliminary data.</text>
</comment>
<dbReference type="OrthoDB" id="137390at2157"/>
<feature type="region of interest" description="Disordered" evidence="6">
    <location>
        <begin position="346"/>
        <end position="415"/>
    </location>
</feature>
<organism evidence="8 9">
    <name type="scientific">Natrarchaeobius halalkaliphilus</name>
    <dbReference type="NCBI Taxonomy" id="1679091"/>
    <lineage>
        <taxon>Archaea</taxon>
        <taxon>Methanobacteriati</taxon>
        <taxon>Methanobacteriota</taxon>
        <taxon>Stenosarchaea group</taxon>
        <taxon>Halobacteria</taxon>
        <taxon>Halobacteriales</taxon>
        <taxon>Natrialbaceae</taxon>
        <taxon>Natrarchaeobius</taxon>
    </lineage>
</organism>
<evidence type="ECO:0000256" key="2">
    <source>
        <dbReference type="ARBA" id="ARBA00009773"/>
    </source>
</evidence>
<evidence type="ECO:0000256" key="1">
    <source>
        <dbReference type="ARBA" id="ARBA00004141"/>
    </source>
</evidence>
<evidence type="ECO:0000256" key="4">
    <source>
        <dbReference type="ARBA" id="ARBA00022989"/>
    </source>
</evidence>
<evidence type="ECO:0000256" key="7">
    <source>
        <dbReference type="SAM" id="Phobius"/>
    </source>
</evidence>
<feature type="transmembrane region" description="Helical" evidence="7">
    <location>
        <begin position="62"/>
        <end position="89"/>
    </location>
</feature>
<dbReference type="PANTHER" id="PTHR21716:SF4">
    <property type="entry name" value="TRANSMEMBRANE PROTEIN 245"/>
    <property type="match status" value="1"/>
</dbReference>
<keyword evidence="9" id="KW-1185">Reference proteome</keyword>
<evidence type="ECO:0000256" key="5">
    <source>
        <dbReference type="ARBA" id="ARBA00023136"/>
    </source>
</evidence>
<protein>
    <submittedName>
        <fullName evidence="8">AI-2E family transporter</fullName>
    </submittedName>
</protein>
<comment type="similarity">
    <text evidence="2">Belongs to the autoinducer-2 exporter (AI-2E) (TC 2.A.86) family.</text>
</comment>
<feature type="transmembrane region" description="Helical" evidence="7">
    <location>
        <begin position="200"/>
        <end position="226"/>
    </location>
</feature>
<evidence type="ECO:0000313" key="9">
    <source>
        <dbReference type="Proteomes" id="UP000273828"/>
    </source>
</evidence>
<gene>
    <name evidence="8" type="ORF">EA462_06260</name>
</gene>
<evidence type="ECO:0000313" key="8">
    <source>
        <dbReference type="EMBL" id="RQG91724.1"/>
    </source>
</evidence>
<dbReference type="RefSeq" id="WP_124177689.1">
    <property type="nucleotide sequence ID" value="NZ_REFY01000002.1"/>
</dbReference>
<sequence length="415" mass="43435">MSDRSELSGWLSERPGLTAVAAASATLGLLIVLPYLQYVLLGLILAYILVPAQRRLERYVGAMIAALTLVVVAVLAIILPLAYVLAIAFREALEIVTAVEEGSLSVDAIESRLEETGYAVDLVELSQTYQEPIAGGLQGVVTRGMELVTGLPNVLIGLTVTLFVLFALLRDREALVTWFERVLPMDDDIQRELHTELNQLMWASVVGNVVVAGIQAVLLGVGLALLGVPAVIFLTVATFVLALLPLVGAFGVWVPVALYLVAIDQPLVALTLVVYGSLVSASDTYLRPALIGRTSAFNSAIVVVGIFGGIVVFGAVGLFIGPVVLGGAKITLDVFARERANAIGLEAEETAADPAVDTAPGTGVESETTATDRDEDGTETGDDPGTTSGGGGTRETDSDRGPKSTERASGDHDEG</sequence>
<keyword evidence="3 7" id="KW-0812">Transmembrane</keyword>
<evidence type="ECO:0000256" key="3">
    <source>
        <dbReference type="ARBA" id="ARBA00022692"/>
    </source>
</evidence>
<dbReference type="Pfam" id="PF01594">
    <property type="entry name" value="AI-2E_transport"/>
    <property type="match status" value="1"/>
</dbReference>
<comment type="subcellular location">
    <subcellularLocation>
        <location evidence="1">Membrane</location>
        <topology evidence="1">Multi-pass membrane protein</topology>
    </subcellularLocation>
</comment>
<keyword evidence="4 7" id="KW-1133">Transmembrane helix</keyword>
<dbReference type="InterPro" id="IPR002549">
    <property type="entry name" value="AI-2E-like"/>
</dbReference>
<evidence type="ECO:0000256" key="6">
    <source>
        <dbReference type="SAM" id="MobiDB-lite"/>
    </source>
</evidence>
<dbReference type="Proteomes" id="UP000273828">
    <property type="component" value="Unassembled WGS sequence"/>
</dbReference>
<feature type="transmembrane region" description="Helical" evidence="7">
    <location>
        <begin position="150"/>
        <end position="169"/>
    </location>
</feature>
<accession>A0A3N6LVJ1</accession>
<dbReference type="EMBL" id="REFY01000002">
    <property type="protein sequence ID" value="RQG91724.1"/>
    <property type="molecule type" value="Genomic_DNA"/>
</dbReference>
<keyword evidence="5 7" id="KW-0472">Membrane</keyword>
<dbReference type="GO" id="GO:0016020">
    <property type="term" value="C:membrane"/>
    <property type="evidence" value="ECO:0007669"/>
    <property type="project" value="UniProtKB-SubCell"/>
</dbReference>
<feature type="compositionally biased region" description="Acidic residues" evidence="6">
    <location>
        <begin position="373"/>
        <end position="382"/>
    </location>
</feature>
<name>A0A3N6LVJ1_9EURY</name>
<feature type="transmembrane region" description="Helical" evidence="7">
    <location>
        <begin position="267"/>
        <end position="285"/>
    </location>
</feature>
<feature type="transmembrane region" description="Helical" evidence="7">
    <location>
        <begin position="20"/>
        <end position="50"/>
    </location>
</feature>
<proteinExistence type="inferred from homology"/>
<feature type="compositionally biased region" description="Basic and acidic residues" evidence="6">
    <location>
        <begin position="394"/>
        <end position="415"/>
    </location>
</feature>
<feature type="transmembrane region" description="Helical" evidence="7">
    <location>
        <begin position="297"/>
        <end position="320"/>
    </location>
</feature>
<reference evidence="8 9" key="1">
    <citation type="submission" date="2018-10" db="EMBL/GenBank/DDBJ databases">
        <title>Natrarchaeobius chitinivorans gen. nov., sp. nov., and Natrarchaeobius haloalkaliphilus sp. nov., alkaliphilic, chitin-utilizing haloarchaea from hypersaline alkaline lakes.</title>
        <authorList>
            <person name="Sorokin D.Y."/>
            <person name="Elcheninov A.G."/>
            <person name="Kostrikina N.A."/>
            <person name="Bale N.J."/>
            <person name="Sinninghe Damste J.S."/>
            <person name="Khijniak T.V."/>
            <person name="Kublanov I.V."/>
            <person name="Toshchakov S.V."/>
        </authorList>
    </citation>
    <scope>NUCLEOTIDE SEQUENCE [LARGE SCALE GENOMIC DNA]</scope>
    <source>
        <strain evidence="8 9">AArcht-Sl</strain>
    </source>
</reference>